<organism evidence="1 2">
    <name type="scientific">Bacteroides clarus YIT 12056</name>
    <dbReference type="NCBI Taxonomy" id="762984"/>
    <lineage>
        <taxon>Bacteria</taxon>
        <taxon>Pseudomonadati</taxon>
        <taxon>Bacteroidota</taxon>
        <taxon>Bacteroidia</taxon>
        <taxon>Bacteroidales</taxon>
        <taxon>Bacteroidaceae</taxon>
        <taxon>Bacteroides</taxon>
    </lineage>
</organism>
<accession>A0ABN0CJC5</accession>
<keyword evidence="2" id="KW-1185">Reference proteome</keyword>
<protein>
    <submittedName>
        <fullName evidence="1">Conserved domain protein</fullName>
    </submittedName>
</protein>
<comment type="caution">
    <text evidence="1">The sequence shown here is derived from an EMBL/GenBank/DDBJ whole genome shotgun (WGS) entry which is preliminary data.</text>
</comment>
<evidence type="ECO:0000313" key="2">
    <source>
        <dbReference type="Proteomes" id="UP000010321"/>
    </source>
</evidence>
<reference evidence="1 2" key="1">
    <citation type="submission" date="2011-02" db="EMBL/GenBank/DDBJ databases">
        <authorList>
            <person name="Weinstock G."/>
            <person name="Sodergren E."/>
            <person name="Clifton S."/>
            <person name="Fulton L."/>
            <person name="Fulton B."/>
            <person name="Courtney L."/>
            <person name="Fronick C."/>
            <person name="Harrison M."/>
            <person name="Strong C."/>
            <person name="Farmer C."/>
            <person name="Delahaunty K."/>
            <person name="Markovic C."/>
            <person name="Hall O."/>
            <person name="Minx P."/>
            <person name="Tomlinson C."/>
            <person name="Mitreva M."/>
            <person name="Hou S."/>
            <person name="Chen J."/>
            <person name="Wollam A."/>
            <person name="Pepin K.H."/>
            <person name="Johnson M."/>
            <person name="Bhonagiri V."/>
            <person name="Zhang X."/>
            <person name="Suruliraj S."/>
            <person name="Warren W."/>
            <person name="Chinwalla A."/>
            <person name="Mardis E.R."/>
            <person name="Wilson R.K."/>
        </authorList>
    </citation>
    <scope>NUCLEOTIDE SEQUENCE [LARGE SCALE GENOMIC DNA]</scope>
    <source>
        <strain evidence="1 2">YIT 12056</strain>
    </source>
</reference>
<evidence type="ECO:0000313" key="1">
    <source>
        <dbReference type="EMBL" id="EGF49161.1"/>
    </source>
</evidence>
<gene>
    <name evidence="1" type="ORF">HMPREF9445_03308</name>
</gene>
<sequence length="113" mass="13457">MDVLLNARRARYIAQPYFKRRVRGSSTMTGRFGMRNIEGYTAVCTRMRALGEERPEWKAVIGKYLSYTLNDVIWAGHRMSLLEKVETACRFRRLRLGKYVSFRNWAVFWLKKK</sequence>
<name>A0ABN0CJC5_9BACE</name>
<dbReference type="EMBL" id="AFBM01000034">
    <property type="protein sequence ID" value="EGF49161.1"/>
    <property type="molecule type" value="Genomic_DNA"/>
</dbReference>
<proteinExistence type="predicted"/>
<dbReference type="Proteomes" id="UP000010321">
    <property type="component" value="Unassembled WGS sequence"/>
</dbReference>